<feature type="transmembrane region" description="Helical" evidence="4">
    <location>
        <begin position="137"/>
        <end position="159"/>
    </location>
</feature>
<keyword evidence="1 4" id="KW-0812">Transmembrane</keyword>
<dbReference type="NCBIfam" id="NF007256">
    <property type="entry name" value="PRK09705.1"/>
    <property type="match status" value="1"/>
</dbReference>
<accession>A0ABW7LSU1</accession>
<feature type="transmembrane region" description="Helical" evidence="4">
    <location>
        <begin position="12"/>
        <end position="36"/>
    </location>
</feature>
<feature type="transmembrane region" description="Helical" evidence="4">
    <location>
        <begin position="171"/>
        <end position="196"/>
    </location>
</feature>
<evidence type="ECO:0000256" key="1">
    <source>
        <dbReference type="ARBA" id="ARBA00022692"/>
    </source>
</evidence>
<keyword evidence="3 4" id="KW-0472">Membrane</keyword>
<keyword evidence="6" id="KW-1185">Reference proteome</keyword>
<evidence type="ECO:0000256" key="3">
    <source>
        <dbReference type="ARBA" id="ARBA00023136"/>
    </source>
</evidence>
<dbReference type="RefSeq" id="WP_395246391.1">
    <property type="nucleotide sequence ID" value="NZ_JBINXA010000028.1"/>
</dbReference>
<dbReference type="PANTHER" id="PTHR23523:SF1">
    <property type="entry name" value="CYANATE TRANSPORT PROTEIN CYNX"/>
    <property type="match status" value="1"/>
</dbReference>
<reference evidence="5 6" key="1">
    <citation type="submission" date="2024-10" db="EMBL/GenBank/DDBJ databases">
        <title>Aeromonas and Pseudomonas from the Cagarras Archipelago, Rio de Janeiro, Brazil.</title>
        <authorList>
            <person name="Canellas A.L.B."/>
            <person name="Laport M.S."/>
        </authorList>
    </citation>
    <scope>NUCLEOTIDE SEQUENCE [LARGE SCALE GENOMIC DNA]</scope>
    <source>
        <strain evidence="5 6">CPF-4</strain>
    </source>
</reference>
<feature type="transmembrane region" description="Helical" evidence="4">
    <location>
        <begin position="48"/>
        <end position="68"/>
    </location>
</feature>
<feature type="transmembrane region" description="Helical" evidence="4">
    <location>
        <begin position="80"/>
        <end position="96"/>
    </location>
</feature>
<feature type="transmembrane region" description="Helical" evidence="4">
    <location>
        <begin position="246"/>
        <end position="265"/>
    </location>
</feature>
<feature type="transmembrane region" description="Helical" evidence="4">
    <location>
        <begin position="300"/>
        <end position="320"/>
    </location>
</feature>
<gene>
    <name evidence="5" type="ORF">ACHMWK_01525</name>
</gene>
<proteinExistence type="predicted"/>
<protein>
    <submittedName>
        <fullName evidence="5">CynX/NimT family MFS transporter</fullName>
    </submittedName>
</protein>
<dbReference type="Proteomes" id="UP001609821">
    <property type="component" value="Unassembled WGS sequence"/>
</dbReference>
<dbReference type="InterPro" id="IPR011701">
    <property type="entry name" value="MFS"/>
</dbReference>
<evidence type="ECO:0000313" key="5">
    <source>
        <dbReference type="EMBL" id="MFH6564673.1"/>
    </source>
</evidence>
<keyword evidence="2 4" id="KW-1133">Transmembrane helix</keyword>
<dbReference type="PANTHER" id="PTHR23523">
    <property type="match status" value="1"/>
</dbReference>
<dbReference type="SUPFAM" id="SSF103473">
    <property type="entry name" value="MFS general substrate transporter"/>
    <property type="match status" value="1"/>
</dbReference>
<evidence type="ECO:0000256" key="2">
    <source>
        <dbReference type="ARBA" id="ARBA00022989"/>
    </source>
</evidence>
<dbReference type="Gene3D" id="1.20.1250.20">
    <property type="entry name" value="MFS general substrate transporter like domains"/>
    <property type="match status" value="2"/>
</dbReference>
<feature type="transmembrane region" description="Helical" evidence="4">
    <location>
        <begin position="102"/>
        <end position="125"/>
    </location>
</feature>
<organism evidence="5 6">
    <name type="scientific">Pseudomonas kulmbachensis</name>
    <dbReference type="NCBI Taxonomy" id="3043408"/>
    <lineage>
        <taxon>Bacteria</taxon>
        <taxon>Pseudomonadati</taxon>
        <taxon>Pseudomonadota</taxon>
        <taxon>Gammaproteobacteria</taxon>
        <taxon>Pseudomonadales</taxon>
        <taxon>Pseudomonadaceae</taxon>
        <taxon>Pseudomonas</taxon>
    </lineage>
</organism>
<feature type="transmembrane region" description="Helical" evidence="4">
    <location>
        <begin position="332"/>
        <end position="351"/>
    </location>
</feature>
<dbReference type="CDD" id="cd17410">
    <property type="entry name" value="MFS_CynX_like"/>
    <property type="match status" value="1"/>
</dbReference>
<dbReference type="InterPro" id="IPR052524">
    <property type="entry name" value="MFS_Cyanate_Porter"/>
</dbReference>
<feature type="transmembrane region" description="Helical" evidence="4">
    <location>
        <begin position="274"/>
        <end position="294"/>
    </location>
</feature>
<comment type="caution">
    <text evidence="5">The sequence shown here is derived from an EMBL/GenBank/DDBJ whole genome shotgun (WGS) entry which is preliminary data.</text>
</comment>
<dbReference type="Pfam" id="PF07690">
    <property type="entry name" value="MFS_1"/>
    <property type="match status" value="1"/>
</dbReference>
<dbReference type="InterPro" id="IPR036259">
    <property type="entry name" value="MFS_trans_sf"/>
</dbReference>
<feature type="transmembrane region" description="Helical" evidence="4">
    <location>
        <begin position="357"/>
        <end position="378"/>
    </location>
</feature>
<evidence type="ECO:0000313" key="6">
    <source>
        <dbReference type="Proteomes" id="UP001609821"/>
    </source>
</evidence>
<sequence>MCLNRASARTFANWALLIVIGLNMRPILSSISPLLLEIRADTRMSFQSSAWLTSLPVICMGLVALYGIGLQARLGERRGVALGLAMILGACLRRLYVLQAEALMATALLGGAGVALIQALVPALIKRQFQHRVALALGVYSASLMAGGGLAALLSPFIAGHFSHWQAGLGIWLVPAAVALVAWWLLPLAGTALSMGGPSKLPWFNRRAWLLAVYFGLVNCGYMSMVAWLPAYYLQMDWSATQSGSLLAFMTVFQVIGALVMPALAHRSTDRRPLLSISLSAQALGFVGLVMWPLDSPHLWVALIGFGLGACFALSMILILDHSRKSSEVGRLAGFVQGVGFLINAVSPWMTGWLRELTGSFVSAWWVLVVAVVSMLVLTRNFNPATNSQALITSGRASRI</sequence>
<feature type="transmembrane region" description="Helical" evidence="4">
    <location>
        <begin position="208"/>
        <end position="234"/>
    </location>
</feature>
<name>A0ABW7LSU1_9PSED</name>
<evidence type="ECO:0000256" key="4">
    <source>
        <dbReference type="SAM" id="Phobius"/>
    </source>
</evidence>
<dbReference type="EMBL" id="JBINXB010000001">
    <property type="protein sequence ID" value="MFH6564673.1"/>
    <property type="molecule type" value="Genomic_DNA"/>
</dbReference>